<dbReference type="CDD" id="cd03213">
    <property type="entry name" value="ABCG_EPDR"/>
    <property type="match status" value="1"/>
</dbReference>
<dbReference type="InterPro" id="IPR027417">
    <property type="entry name" value="P-loop_NTPase"/>
</dbReference>
<feature type="compositionally biased region" description="Polar residues" evidence="12">
    <location>
        <begin position="641"/>
        <end position="658"/>
    </location>
</feature>
<proteinExistence type="inferred from homology"/>
<dbReference type="InterPro" id="IPR043926">
    <property type="entry name" value="ABCG_dom"/>
</dbReference>
<dbReference type="Gene3D" id="3.40.50.300">
    <property type="entry name" value="P-loop containing nucleotide triphosphate hydrolases"/>
    <property type="match status" value="1"/>
</dbReference>
<feature type="transmembrane region" description="Helical" evidence="13">
    <location>
        <begin position="846"/>
        <end position="874"/>
    </location>
</feature>
<evidence type="ECO:0000256" key="5">
    <source>
        <dbReference type="ARBA" id="ARBA00022729"/>
    </source>
</evidence>
<dbReference type="EMBL" id="LNZH02000142">
    <property type="protein sequence ID" value="OCB90093.1"/>
    <property type="molecule type" value="Genomic_DNA"/>
</dbReference>
<dbReference type="InterPro" id="IPR003439">
    <property type="entry name" value="ABC_transporter-like_ATP-bd"/>
</dbReference>
<evidence type="ECO:0000256" key="3">
    <source>
        <dbReference type="ARBA" id="ARBA00022448"/>
    </source>
</evidence>
<keyword evidence="8" id="KW-0067">ATP-binding</keyword>
<reference evidence="15" key="1">
    <citation type="submission" date="2016-06" db="EMBL/GenBank/DDBJ databases">
        <title>Draft Genome sequence of the fungus Inonotus baumii.</title>
        <authorList>
            <person name="Zhu H."/>
            <person name="Lin W."/>
        </authorList>
    </citation>
    <scope>NUCLEOTIDE SEQUENCE</scope>
    <source>
        <strain evidence="15">821</strain>
    </source>
</reference>
<evidence type="ECO:0000256" key="4">
    <source>
        <dbReference type="ARBA" id="ARBA00022692"/>
    </source>
</evidence>
<feature type="transmembrane region" description="Helical" evidence="13">
    <location>
        <begin position="995"/>
        <end position="1021"/>
    </location>
</feature>
<feature type="transmembrane region" description="Helical" evidence="13">
    <location>
        <begin position="972"/>
        <end position="989"/>
    </location>
</feature>
<name>A0A9Q5NAF4_SANBA</name>
<keyword evidence="9 13" id="KW-1133">Transmembrane helix</keyword>
<dbReference type="FunFam" id="3.40.50.300:FF:000702">
    <property type="entry name" value="ABC transporter (Adp1)"/>
    <property type="match status" value="1"/>
</dbReference>
<keyword evidence="10 13" id="KW-0472">Membrane</keyword>
<evidence type="ECO:0000256" key="2">
    <source>
        <dbReference type="ARBA" id="ARBA00005814"/>
    </source>
</evidence>
<gene>
    <name evidence="15" type="ORF">A7U60_g2758</name>
</gene>
<keyword evidence="7" id="KW-0256">Endoplasmic reticulum</keyword>
<dbReference type="OrthoDB" id="66620at2759"/>
<dbReference type="Pfam" id="PF19055">
    <property type="entry name" value="ABC2_membrane_7"/>
    <property type="match status" value="1"/>
</dbReference>
<keyword evidence="6" id="KW-0547">Nucleotide-binding</keyword>
<evidence type="ECO:0000313" key="16">
    <source>
        <dbReference type="Proteomes" id="UP000757232"/>
    </source>
</evidence>
<dbReference type="PROSITE" id="PS00211">
    <property type="entry name" value="ABC_TRANSPORTER_1"/>
    <property type="match status" value="1"/>
</dbReference>
<evidence type="ECO:0000256" key="11">
    <source>
        <dbReference type="ARBA" id="ARBA00023180"/>
    </source>
</evidence>
<evidence type="ECO:0000256" key="8">
    <source>
        <dbReference type="ARBA" id="ARBA00022840"/>
    </source>
</evidence>
<organism evidence="15 16">
    <name type="scientific">Sanghuangporus baumii</name>
    <name type="common">Phellinus baumii</name>
    <dbReference type="NCBI Taxonomy" id="108892"/>
    <lineage>
        <taxon>Eukaryota</taxon>
        <taxon>Fungi</taxon>
        <taxon>Dikarya</taxon>
        <taxon>Basidiomycota</taxon>
        <taxon>Agaricomycotina</taxon>
        <taxon>Agaricomycetes</taxon>
        <taxon>Hymenochaetales</taxon>
        <taxon>Hymenochaetaceae</taxon>
        <taxon>Sanghuangporus</taxon>
    </lineage>
</organism>
<comment type="similarity">
    <text evidence="2">Belongs to the ABC transporter superfamily. ABCG family. Eye pigment precursor importer (TC 3.A.1.204) subfamily.</text>
</comment>
<comment type="caution">
    <text evidence="15">The sequence shown here is derived from an EMBL/GenBank/DDBJ whole genome shotgun (WGS) entry which is preliminary data.</text>
</comment>
<dbReference type="Proteomes" id="UP000757232">
    <property type="component" value="Unassembled WGS sequence"/>
</dbReference>
<dbReference type="Pfam" id="PF00005">
    <property type="entry name" value="ABC_tran"/>
    <property type="match status" value="1"/>
</dbReference>
<keyword evidence="5" id="KW-0732">Signal</keyword>
<evidence type="ECO:0000256" key="13">
    <source>
        <dbReference type="SAM" id="Phobius"/>
    </source>
</evidence>
<protein>
    <recommendedName>
        <fullName evidence="14">ABC transporter domain-containing protein</fullName>
    </recommendedName>
</protein>
<evidence type="ECO:0000256" key="1">
    <source>
        <dbReference type="ARBA" id="ARBA00004477"/>
    </source>
</evidence>
<evidence type="ECO:0000256" key="7">
    <source>
        <dbReference type="ARBA" id="ARBA00022824"/>
    </source>
</evidence>
<dbReference type="Pfam" id="PF01061">
    <property type="entry name" value="ABC2_membrane"/>
    <property type="match status" value="1"/>
</dbReference>
<accession>A0A9Q5NAF4</accession>
<sequence length="1025" mass="112906">MKALAIAPSLADDRPKDCPPCFNCLLPAFTCGQYGDCDTYNGQCNCPAGWGGIDCLTPQCDSLADGEHRRMWNGDEECPCKEGWGGINCNVCETDDACANFPLPGGDSPLPSGNGDEPLNMTCYKGGDVVFTNHQMCDVTNTGIIAMLPDRPPQVTFSCDQDKATCLFQFWVDRVESFYCGLDTCTSKVDRTSGTRTTSYDCENISCSCIPGRFICGEDGSLDITEFLATEIKGPAKYTCKAGTGCRFEEPGMNDLIDMFFGDNFIALTCNSGECLHYSQVPGYKSPQTPPPPNGTRFVALSVAGAMLFVLSAFLLFWYLGRDRKHLGEINLPENEAYKLMNEHVPASLHFSDISYTLGSRTILSDITGCVKPGQVMAIMGASGAGKTTFLDILARRSKRGIVGGNIKVNGREVTDSEFNRFVGFVDQEDTLMSTLTVYETVLYSALLRLPRDMSLAAKKYRTLETMNELGILGIRDMRIGDSSHRSISGGEKRRVSIACELVTSPSILFLDEPTSGLDAYNAFNVIDSLDSLARNYNRTVIFTIHQPRSNIVALFDQLLLLAHGRMVYSGDVSRCHEFLADAGRACPPGFNLADYLIDLTSDVNVESRSRDEASLDVDGPSQEGSSSLADEERGFLRSGNGRSSHSHFSSGNGTESTQADETELQSRRGSIVSDSSGFVKRKTSQFIDVIRGNQHKGNAPLSPQVAALVEAYIASDIAAGIRAEIESISNRDLTDELPNVVEEHRLMRGRRGASWLTQFRILSGRAFKNLYRDPMLLAAHYLSSIALALICGFFFQAVGNDIRGFQNRLGTAFIADLRFRCTHRDLSYDFKVSSSSLWPYLDSRAYLLSVLFDIIPLRVVPPLVFGAIIYRLVGLVPEVATFWKFLLVLVLFNLATASAVLCISVAFASTGVASLVGTLVMLFNLLFAGLLINRESLGRAEWLSTISFFHAAFEALAINELRYLQLRERRYGVEIDVPAATILNIFGLRAQSFWWPNVALLGIFFGSFIMLTWLLLHFYVREKR</sequence>
<keyword evidence="16" id="KW-1185">Reference proteome</keyword>
<feature type="transmembrane region" description="Helical" evidence="13">
    <location>
        <begin position="886"/>
        <end position="908"/>
    </location>
</feature>
<dbReference type="InterPro" id="IPR003593">
    <property type="entry name" value="AAA+_ATPase"/>
</dbReference>
<dbReference type="PANTHER" id="PTHR48041:SF2">
    <property type="entry name" value="ATP-DEPENDENT PERMEASE-RELATED"/>
    <property type="match status" value="1"/>
</dbReference>
<feature type="transmembrane region" description="Helical" evidence="13">
    <location>
        <begin position="914"/>
        <end position="933"/>
    </location>
</feature>
<evidence type="ECO:0000256" key="12">
    <source>
        <dbReference type="SAM" id="MobiDB-lite"/>
    </source>
</evidence>
<dbReference type="GO" id="GO:0016887">
    <property type="term" value="F:ATP hydrolysis activity"/>
    <property type="evidence" value="ECO:0007669"/>
    <property type="project" value="InterPro"/>
</dbReference>
<keyword evidence="4 13" id="KW-0812">Transmembrane</keyword>
<dbReference type="SUPFAM" id="SSF52540">
    <property type="entry name" value="P-loop containing nucleoside triphosphate hydrolases"/>
    <property type="match status" value="1"/>
</dbReference>
<evidence type="ECO:0000259" key="14">
    <source>
        <dbReference type="PROSITE" id="PS50893"/>
    </source>
</evidence>
<dbReference type="InterPro" id="IPR050352">
    <property type="entry name" value="ABCG_transporters"/>
</dbReference>
<dbReference type="SMART" id="SM00382">
    <property type="entry name" value="AAA"/>
    <property type="match status" value="1"/>
</dbReference>
<dbReference type="PANTHER" id="PTHR48041">
    <property type="entry name" value="ABC TRANSPORTER G FAMILY MEMBER 28"/>
    <property type="match status" value="1"/>
</dbReference>
<dbReference type="PROSITE" id="PS50893">
    <property type="entry name" value="ABC_TRANSPORTER_2"/>
    <property type="match status" value="1"/>
</dbReference>
<feature type="transmembrane region" description="Helical" evidence="13">
    <location>
        <begin position="298"/>
        <end position="320"/>
    </location>
</feature>
<evidence type="ECO:0000256" key="10">
    <source>
        <dbReference type="ARBA" id="ARBA00023136"/>
    </source>
</evidence>
<comment type="subcellular location">
    <subcellularLocation>
        <location evidence="1">Endoplasmic reticulum membrane</location>
        <topology evidence="1">Multi-pass membrane protein</topology>
    </subcellularLocation>
</comment>
<dbReference type="AlphaFoldDB" id="A0A9Q5NAF4"/>
<evidence type="ECO:0000256" key="6">
    <source>
        <dbReference type="ARBA" id="ARBA00022741"/>
    </source>
</evidence>
<dbReference type="GO" id="GO:0005524">
    <property type="term" value="F:ATP binding"/>
    <property type="evidence" value="ECO:0007669"/>
    <property type="project" value="UniProtKB-KW"/>
</dbReference>
<feature type="transmembrane region" description="Helical" evidence="13">
    <location>
        <begin position="776"/>
        <end position="796"/>
    </location>
</feature>
<dbReference type="InterPro" id="IPR017871">
    <property type="entry name" value="ABC_transporter-like_CS"/>
</dbReference>
<keyword evidence="3" id="KW-0813">Transport</keyword>
<evidence type="ECO:0000313" key="15">
    <source>
        <dbReference type="EMBL" id="OCB90093.1"/>
    </source>
</evidence>
<keyword evidence="11" id="KW-0325">Glycoprotein</keyword>
<feature type="domain" description="ABC transporter" evidence="14">
    <location>
        <begin position="349"/>
        <end position="589"/>
    </location>
</feature>
<dbReference type="GO" id="GO:0140359">
    <property type="term" value="F:ABC-type transporter activity"/>
    <property type="evidence" value="ECO:0007669"/>
    <property type="project" value="InterPro"/>
</dbReference>
<dbReference type="GO" id="GO:0005789">
    <property type="term" value="C:endoplasmic reticulum membrane"/>
    <property type="evidence" value="ECO:0007669"/>
    <property type="project" value="UniProtKB-SubCell"/>
</dbReference>
<feature type="region of interest" description="Disordered" evidence="12">
    <location>
        <begin position="611"/>
        <end position="677"/>
    </location>
</feature>
<evidence type="ECO:0000256" key="9">
    <source>
        <dbReference type="ARBA" id="ARBA00022989"/>
    </source>
</evidence>
<dbReference type="InterPro" id="IPR013525">
    <property type="entry name" value="ABC2_TM"/>
</dbReference>